<organism evidence="2 3">
    <name type="scientific">Plectus sambesii</name>
    <dbReference type="NCBI Taxonomy" id="2011161"/>
    <lineage>
        <taxon>Eukaryota</taxon>
        <taxon>Metazoa</taxon>
        <taxon>Ecdysozoa</taxon>
        <taxon>Nematoda</taxon>
        <taxon>Chromadorea</taxon>
        <taxon>Plectida</taxon>
        <taxon>Plectina</taxon>
        <taxon>Plectoidea</taxon>
        <taxon>Plectidae</taxon>
        <taxon>Plectus</taxon>
    </lineage>
</organism>
<evidence type="ECO:0000313" key="3">
    <source>
        <dbReference type="WBParaSite" id="PSAMB.scaffold7037size8361.g29506.t1"/>
    </source>
</evidence>
<reference evidence="3" key="1">
    <citation type="submission" date="2022-11" db="UniProtKB">
        <authorList>
            <consortium name="WormBaseParasite"/>
        </authorList>
    </citation>
    <scope>IDENTIFICATION</scope>
</reference>
<dbReference type="Proteomes" id="UP000887566">
    <property type="component" value="Unplaced"/>
</dbReference>
<keyword evidence="2" id="KW-1185">Reference proteome</keyword>
<feature type="compositionally biased region" description="Low complexity" evidence="1">
    <location>
        <begin position="396"/>
        <end position="406"/>
    </location>
</feature>
<evidence type="ECO:0000313" key="2">
    <source>
        <dbReference type="Proteomes" id="UP000887566"/>
    </source>
</evidence>
<evidence type="ECO:0000256" key="1">
    <source>
        <dbReference type="SAM" id="MobiDB-lite"/>
    </source>
</evidence>
<feature type="compositionally biased region" description="Low complexity" evidence="1">
    <location>
        <begin position="155"/>
        <end position="182"/>
    </location>
</feature>
<name>A0A914X7A9_9BILA</name>
<feature type="region of interest" description="Disordered" evidence="1">
    <location>
        <begin position="396"/>
        <end position="442"/>
    </location>
</feature>
<feature type="region of interest" description="Disordered" evidence="1">
    <location>
        <begin position="155"/>
        <end position="184"/>
    </location>
</feature>
<accession>A0A914X7A9</accession>
<sequence length="442" mass="47918">MKRHLKTNHVELFEVVRAALGPEPLTDCTPGGVRRRALFDYEPGTNNAFATVFPEFIVKGCRFHFAQKILEHLTLPEELVPTVAITSAASFFTRSLLARSSTTRPSIAPSLSASSSIASSSTVRHAIAPTLTVSSCIASSSIVSWSTAAPSTAPVLTASSSSAGPSTAPLTADASTTDPSTAVNQWTEADEARYQATSRILDDAARPDTPPPPGLTRQALREQLWPLYNISVSEECRQHLLSIRRGDVHSLRAEDFDLAAPIGELFCGPFLADNELTEALASILLNWLKEEVEETNDGMMRHHQYNYSTGEWLPEAVAFALQQQNPDIPADEIYDKVNEPPAEYLEEEMVEVRGAMLASSSRKLSSASRTQMNIGAPSTSAAAVTVQLAPVLPIAQAPEAAAGPKAKNSTTTTRETCRPYAEPAARQEDDDDEDDQPRDFRR</sequence>
<protein>
    <submittedName>
        <fullName evidence="3">MULE transposase domain-containing protein</fullName>
    </submittedName>
</protein>
<dbReference type="WBParaSite" id="PSAMB.scaffold7037size8361.g29506.t1">
    <property type="protein sequence ID" value="PSAMB.scaffold7037size8361.g29506.t1"/>
    <property type="gene ID" value="PSAMB.scaffold7037size8361.g29506"/>
</dbReference>
<dbReference type="AlphaFoldDB" id="A0A914X7A9"/>
<proteinExistence type="predicted"/>